<dbReference type="GO" id="GO:0008270">
    <property type="term" value="F:zinc ion binding"/>
    <property type="evidence" value="ECO:0007669"/>
    <property type="project" value="InterPro"/>
</dbReference>
<dbReference type="InterPro" id="IPR007219">
    <property type="entry name" value="XnlR_reg_dom"/>
</dbReference>
<dbReference type="OrthoDB" id="3364175at2759"/>
<evidence type="ECO:0000256" key="2">
    <source>
        <dbReference type="ARBA" id="ARBA00023242"/>
    </source>
</evidence>
<evidence type="ECO:0000313" key="5">
    <source>
        <dbReference type="Proteomes" id="UP000094385"/>
    </source>
</evidence>
<name>A0A1E3PU65_LIPST</name>
<dbReference type="CDD" id="cd12148">
    <property type="entry name" value="fungal_TF_MHR"/>
    <property type="match status" value="1"/>
</dbReference>
<dbReference type="GO" id="GO:0005634">
    <property type="term" value="C:nucleus"/>
    <property type="evidence" value="ECO:0007669"/>
    <property type="project" value="UniProtKB-SubCell"/>
</dbReference>
<dbReference type="GO" id="GO:0003677">
    <property type="term" value="F:DNA binding"/>
    <property type="evidence" value="ECO:0007669"/>
    <property type="project" value="InterPro"/>
</dbReference>
<keyword evidence="2" id="KW-0539">Nucleus</keyword>
<feature type="domain" description="Xylanolytic transcriptional activator regulatory" evidence="3">
    <location>
        <begin position="33"/>
        <end position="118"/>
    </location>
</feature>
<accession>A0A1E3PU65</accession>
<reference evidence="4 5" key="1">
    <citation type="journal article" date="2016" name="Proc. Natl. Acad. Sci. U.S.A.">
        <title>Comparative genomics of biotechnologically important yeasts.</title>
        <authorList>
            <person name="Riley R."/>
            <person name="Haridas S."/>
            <person name="Wolfe K.H."/>
            <person name="Lopes M.R."/>
            <person name="Hittinger C.T."/>
            <person name="Goeker M."/>
            <person name="Salamov A.A."/>
            <person name="Wisecaver J.H."/>
            <person name="Long T.M."/>
            <person name="Calvey C.H."/>
            <person name="Aerts A.L."/>
            <person name="Barry K.W."/>
            <person name="Choi C."/>
            <person name="Clum A."/>
            <person name="Coughlan A.Y."/>
            <person name="Deshpande S."/>
            <person name="Douglass A.P."/>
            <person name="Hanson S.J."/>
            <person name="Klenk H.-P."/>
            <person name="LaButti K.M."/>
            <person name="Lapidus A."/>
            <person name="Lindquist E.A."/>
            <person name="Lipzen A.M."/>
            <person name="Meier-Kolthoff J.P."/>
            <person name="Ohm R.A."/>
            <person name="Otillar R.P."/>
            <person name="Pangilinan J.L."/>
            <person name="Peng Y."/>
            <person name="Rokas A."/>
            <person name="Rosa C.A."/>
            <person name="Scheuner C."/>
            <person name="Sibirny A.A."/>
            <person name="Slot J.C."/>
            <person name="Stielow J.B."/>
            <person name="Sun H."/>
            <person name="Kurtzman C.P."/>
            <person name="Blackwell M."/>
            <person name="Grigoriev I.V."/>
            <person name="Jeffries T.W."/>
        </authorList>
    </citation>
    <scope>NUCLEOTIDE SEQUENCE [LARGE SCALE GENOMIC DNA]</scope>
    <source>
        <strain evidence="4 5">NRRL Y-11557</strain>
    </source>
</reference>
<dbReference type="InterPro" id="IPR050613">
    <property type="entry name" value="Sec_Metabolite_Reg"/>
</dbReference>
<protein>
    <recommendedName>
        <fullName evidence="3">Xylanolytic transcriptional activator regulatory domain-containing protein</fullName>
    </recommendedName>
</protein>
<dbReference type="Proteomes" id="UP000094385">
    <property type="component" value="Unassembled WGS sequence"/>
</dbReference>
<dbReference type="EMBL" id="KV454307">
    <property type="protein sequence ID" value="ODQ68956.1"/>
    <property type="molecule type" value="Genomic_DNA"/>
</dbReference>
<comment type="subcellular location">
    <subcellularLocation>
        <location evidence="1">Nucleus</location>
    </subcellularLocation>
</comment>
<evidence type="ECO:0000313" key="4">
    <source>
        <dbReference type="EMBL" id="ODQ68956.1"/>
    </source>
</evidence>
<dbReference type="STRING" id="675824.A0A1E3PU65"/>
<organism evidence="4 5">
    <name type="scientific">Lipomyces starkeyi NRRL Y-11557</name>
    <dbReference type="NCBI Taxonomy" id="675824"/>
    <lineage>
        <taxon>Eukaryota</taxon>
        <taxon>Fungi</taxon>
        <taxon>Dikarya</taxon>
        <taxon>Ascomycota</taxon>
        <taxon>Saccharomycotina</taxon>
        <taxon>Lipomycetes</taxon>
        <taxon>Lipomycetales</taxon>
        <taxon>Lipomycetaceae</taxon>
        <taxon>Lipomyces</taxon>
    </lineage>
</organism>
<sequence>MAILGRHNSTVTAVQHDLMRALWLKNCSRATESWHSLGNAIRQAQELGLHLQSEVRQPADGNLGEMLARLWYDEYKRRLWVNLFIWDSHMALVLGRPRTINANDCTIKTPTDCDIPEDPFTTVPTSIGLANVPSSYTPRLFMYEISHKIHKMRSLAADKRYISDYNVVKVLHEQVMSLLDGLPPVFRPENPDISWDSRCPNFPKQRQQLSNAASSFLMALHRPHVAIHKFSRDAGIRAALSTLESQQRLFEMVSRHYYKFFYLSFYTIDAAMFLATTMIKDTPTDQGLLQNIYRSLRQAINRLLVMKERSPIAKSGVQVLAQCCQKLLSESSKNINDSINLNCTAHGANEVSEGATIHGPQNSIDCSLSDLANLHSRIQIDRSTDSDTFFNAIDFNAFFWIKHMTEDIDLDIGAPIHDSRDSLLWPNLENIG</sequence>
<keyword evidence="5" id="KW-1185">Reference proteome</keyword>
<dbReference type="PANTHER" id="PTHR31001:SF87">
    <property type="entry name" value="COL-21"/>
    <property type="match status" value="1"/>
</dbReference>
<gene>
    <name evidence="4" type="ORF">LIPSTDRAFT_59863</name>
</gene>
<proteinExistence type="predicted"/>
<evidence type="ECO:0000256" key="1">
    <source>
        <dbReference type="ARBA" id="ARBA00004123"/>
    </source>
</evidence>
<dbReference type="PANTHER" id="PTHR31001">
    <property type="entry name" value="UNCHARACTERIZED TRANSCRIPTIONAL REGULATORY PROTEIN"/>
    <property type="match status" value="1"/>
</dbReference>
<evidence type="ECO:0000259" key="3">
    <source>
        <dbReference type="SMART" id="SM00906"/>
    </source>
</evidence>
<dbReference type="AlphaFoldDB" id="A0A1E3PU65"/>
<dbReference type="Pfam" id="PF04082">
    <property type="entry name" value="Fungal_trans"/>
    <property type="match status" value="1"/>
</dbReference>
<dbReference type="GO" id="GO:0006351">
    <property type="term" value="P:DNA-templated transcription"/>
    <property type="evidence" value="ECO:0007669"/>
    <property type="project" value="InterPro"/>
</dbReference>
<dbReference type="SMART" id="SM00906">
    <property type="entry name" value="Fungal_trans"/>
    <property type="match status" value="1"/>
</dbReference>